<comment type="similarity">
    <text evidence="3 7">Belongs to the PRA1 family.</text>
</comment>
<keyword evidence="9" id="KW-1185">Reference proteome</keyword>
<keyword evidence="6 7" id="KW-0472">Membrane</keyword>
<dbReference type="Proteomes" id="UP000265520">
    <property type="component" value="Unassembled WGS sequence"/>
</dbReference>
<evidence type="ECO:0000313" key="8">
    <source>
        <dbReference type="EMBL" id="MCI21150.1"/>
    </source>
</evidence>
<comment type="subcellular location">
    <subcellularLocation>
        <location evidence="2">Endomembrane system</location>
        <topology evidence="2">Multi-pass membrane protein</topology>
    </subcellularLocation>
    <subcellularLocation>
        <location evidence="7">Membrane</location>
        <topology evidence="7">Multi-pass membrane protein</topology>
    </subcellularLocation>
</comment>
<protein>
    <recommendedName>
        <fullName evidence="7">PRA1 family protein</fullName>
    </recommendedName>
</protein>
<evidence type="ECO:0000256" key="7">
    <source>
        <dbReference type="RuleBase" id="RU363107"/>
    </source>
</evidence>
<evidence type="ECO:0000256" key="5">
    <source>
        <dbReference type="ARBA" id="ARBA00022989"/>
    </source>
</evidence>
<evidence type="ECO:0000256" key="2">
    <source>
        <dbReference type="ARBA" id="ARBA00004127"/>
    </source>
</evidence>
<evidence type="ECO:0000313" key="9">
    <source>
        <dbReference type="Proteomes" id="UP000265520"/>
    </source>
</evidence>
<dbReference type="GO" id="GO:0005783">
    <property type="term" value="C:endoplasmic reticulum"/>
    <property type="evidence" value="ECO:0007669"/>
    <property type="project" value="UniProtKB-ARBA"/>
</dbReference>
<keyword evidence="4 7" id="KW-0812">Transmembrane</keyword>
<feature type="transmembrane region" description="Helical" evidence="7">
    <location>
        <begin position="6"/>
        <end position="31"/>
    </location>
</feature>
<dbReference type="AlphaFoldDB" id="A0A392QBP7"/>
<keyword evidence="7" id="KW-0813">Transport</keyword>
<evidence type="ECO:0000256" key="3">
    <source>
        <dbReference type="ARBA" id="ARBA00006483"/>
    </source>
</evidence>
<evidence type="ECO:0000256" key="1">
    <source>
        <dbReference type="ARBA" id="ARBA00002501"/>
    </source>
</evidence>
<organism evidence="8 9">
    <name type="scientific">Trifolium medium</name>
    <dbReference type="NCBI Taxonomy" id="97028"/>
    <lineage>
        <taxon>Eukaryota</taxon>
        <taxon>Viridiplantae</taxon>
        <taxon>Streptophyta</taxon>
        <taxon>Embryophyta</taxon>
        <taxon>Tracheophyta</taxon>
        <taxon>Spermatophyta</taxon>
        <taxon>Magnoliopsida</taxon>
        <taxon>eudicotyledons</taxon>
        <taxon>Gunneridae</taxon>
        <taxon>Pentapetalae</taxon>
        <taxon>rosids</taxon>
        <taxon>fabids</taxon>
        <taxon>Fabales</taxon>
        <taxon>Fabaceae</taxon>
        <taxon>Papilionoideae</taxon>
        <taxon>50 kb inversion clade</taxon>
        <taxon>NPAAA clade</taxon>
        <taxon>Hologalegina</taxon>
        <taxon>IRL clade</taxon>
        <taxon>Trifolieae</taxon>
        <taxon>Trifolium</taxon>
    </lineage>
</organism>
<sequence length="67" mass="7256">TVVALVFTGVWLNVLVSILVGAAVVVLHAAFRSIDDLYLDEEEIFDGDLLSVVGGSFNTKRTGYTRI</sequence>
<dbReference type="EMBL" id="LXQA010123516">
    <property type="protein sequence ID" value="MCI21150.1"/>
    <property type="molecule type" value="Genomic_DNA"/>
</dbReference>
<dbReference type="Pfam" id="PF03208">
    <property type="entry name" value="PRA1"/>
    <property type="match status" value="1"/>
</dbReference>
<comment type="caution">
    <text evidence="7">Lacks conserved residue(s) required for the propagation of feature annotation.</text>
</comment>
<keyword evidence="5 7" id="KW-1133">Transmembrane helix</keyword>
<feature type="non-terminal residue" evidence="8">
    <location>
        <position position="1"/>
    </location>
</feature>
<dbReference type="GO" id="GO:0016192">
    <property type="term" value="P:vesicle-mediated transport"/>
    <property type="evidence" value="ECO:0007669"/>
    <property type="project" value="UniProtKB-ARBA"/>
</dbReference>
<reference evidence="8 9" key="1">
    <citation type="journal article" date="2018" name="Front. Plant Sci.">
        <title>Red Clover (Trifolium pratense) and Zigzag Clover (T. medium) - A Picture of Genomic Similarities and Differences.</title>
        <authorList>
            <person name="Dluhosova J."/>
            <person name="Istvanek J."/>
            <person name="Nedelnik J."/>
            <person name="Repkova J."/>
        </authorList>
    </citation>
    <scope>NUCLEOTIDE SEQUENCE [LARGE SCALE GENOMIC DNA]</scope>
    <source>
        <strain evidence="9">cv. 10/8</strain>
        <tissue evidence="8">Leaf</tissue>
    </source>
</reference>
<comment type="caution">
    <text evidence="8">The sequence shown here is derived from an EMBL/GenBank/DDBJ whole genome shotgun (WGS) entry which is preliminary data.</text>
</comment>
<evidence type="ECO:0000256" key="6">
    <source>
        <dbReference type="ARBA" id="ARBA00023136"/>
    </source>
</evidence>
<accession>A0A392QBP7</accession>
<name>A0A392QBP7_9FABA</name>
<proteinExistence type="inferred from homology"/>
<dbReference type="GO" id="GO:0016020">
    <property type="term" value="C:membrane"/>
    <property type="evidence" value="ECO:0007669"/>
    <property type="project" value="UniProtKB-SubCell"/>
</dbReference>
<dbReference type="InterPro" id="IPR004895">
    <property type="entry name" value="Prenylated_rab_accept_PRA1"/>
</dbReference>
<evidence type="ECO:0000256" key="4">
    <source>
        <dbReference type="ARBA" id="ARBA00022692"/>
    </source>
</evidence>
<comment type="function">
    <text evidence="1 7">May be involved in both secretory and endocytic intracellular trafficking in the endosomal/prevacuolar compartments.</text>
</comment>